<dbReference type="Pfam" id="PF07725">
    <property type="entry name" value="LRR_3"/>
    <property type="match status" value="1"/>
</dbReference>
<dbReference type="PANTHER" id="PTHR11017">
    <property type="entry name" value="LEUCINE-RICH REPEAT-CONTAINING PROTEIN"/>
    <property type="match status" value="1"/>
</dbReference>
<dbReference type="PRINTS" id="PR00364">
    <property type="entry name" value="DISEASERSIST"/>
</dbReference>
<proteinExistence type="predicted"/>
<evidence type="ECO:0000256" key="4">
    <source>
        <dbReference type="ARBA" id="ARBA00022801"/>
    </source>
</evidence>
<keyword evidence="6" id="KW-0520">NAD</keyword>
<comment type="catalytic activity">
    <reaction evidence="7">
        <text>NAD(+) + H2O = ADP-D-ribose + nicotinamide + H(+)</text>
        <dbReference type="Rhea" id="RHEA:16301"/>
        <dbReference type="ChEBI" id="CHEBI:15377"/>
        <dbReference type="ChEBI" id="CHEBI:15378"/>
        <dbReference type="ChEBI" id="CHEBI:17154"/>
        <dbReference type="ChEBI" id="CHEBI:57540"/>
        <dbReference type="ChEBI" id="CHEBI:57967"/>
        <dbReference type="EC" id="3.2.2.6"/>
    </reaction>
    <physiologicalReaction direction="left-to-right" evidence="7">
        <dbReference type="Rhea" id="RHEA:16302"/>
    </physiologicalReaction>
</comment>
<dbReference type="Pfam" id="PF01582">
    <property type="entry name" value="TIR"/>
    <property type="match status" value="1"/>
</dbReference>
<evidence type="ECO:0000256" key="1">
    <source>
        <dbReference type="ARBA" id="ARBA00011982"/>
    </source>
</evidence>
<dbReference type="Pfam" id="PF23598">
    <property type="entry name" value="LRR_14"/>
    <property type="match status" value="1"/>
</dbReference>
<evidence type="ECO:0000256" key="5">
    <source>
        <dbReference type="ARBA" id="ARBA00022821"/>
    </source>
</evidence>
<dbReference type="Pfam" id="PF23282">
    <property type="entry name" value="WHD_ROQ1"/>
    <property type="match status" value="1"/>
</dbReference>
<dbReference type="Pfam" id="PF00931">
    <property type="entry name" value="NB-ARC"/>
    <property type="match status" value="1"/>
</dbReference>
<dbReference type="OrthoDB" id="1217440at2759"/>
<name>A0A1S2YVW0_CICAR</name>
<dbReference type="InterPro" id="IPR001611">
    <property type="entry name" value="Leu-rich_rpt"/>
</dbReference>
<keyword evidence="4" id="KW-0378">Hydrolase</keyword>
<dbReference type="GO" id="GO:0007165">
    <property type="term" value="P:signal transduction"/>
    <property type="evidence" value="ECO:0007669"/>
    <property type="project" value="InterPro"/>
</dbReference>
<keyword evidence="10" id="KW-1185">Reference proteome</keyword>
<dbReference type="PROSITE" id="PS50104">
    <property type="entry name" value="TIR"/>
    <property type="match status" value="1"/>
</dbReference>
<feature type="region of interest" description="Disordered" evidence="8">
    <location>
        <begin position="1"/>
        <end position="21"/>
    </location>
</feature>
<dbReference type="InterPro" id="IPR032675">
    <property type="entry name" value="LRR_dom_sf"/>
</dbReference>
<dbReference type="FunFam" id="3.40.50.10140:FF:000007">
    <property type="entry name" value="Disease resistance protein (TIR-NBS-LRR class)"/>
    <property type="match status" value="1"/>
</dbReference>
<feature type="domain" description="TIR" evidence="9">
    <location>
        <begin position="25"/>
        <end position="192"/>
    </location>
</feature>
<evidence type="ECO:0000313" key="11">
    <source>
        <dbReference type="RefSeq" id="XP_004510758.1"/>
    </source>
</evidence>
<dbReference type="InterPro" id="IPR027417">
    <property type="entry name" value="P-loop_NTPase"/>
</dbReference>
<evidence type="ECO:0000256" key="8">
    <source>
        <dbReference type="SAM" id="MobiDB-lite"/>
    </source>
</evidence>
<dbReference type="InterPro" id="IPR035897">
    <property type="entry name" value="Toll_tir_struct_dom_sf"/>
</dbReference>
<evidence type="ECO:0000256" key="6">
    <source>
        <dbReference type="ARBA" id="ARBA00023027"/>
    </source>
</evidence>
<gene>
    <name evidence="11" type="primary">LOC101499640</name>
</gene>
<keyword evidence="3" id="KW-0677">Repeat</keyword>
<dbReference type="InterPro" id="IPR042197">
    <property type="entry name" value="Apaf_helical"/>
</dbReference>
<evidence type="ECO:0000256" key="2">
    <source>
        <dbReference type="ARBA" id="ARBA00022614"/>
    </source>
</evidence>
<dbReference type="Pfam" id="PF20160">
    <property type="entry name" value="C-JID"/>
    <property type="match status" value="1"/>
</dbReference>
<reference evidence="10" key="1">
    <citation type="journal article" date="2013" name="Nat. Biotechnol.">
        <title>Draft genome sequence of chickpea (Cicer arietinum) provides a resource for trait improvement.</title>
        <authorList>
            <person name="Varshney R.K."/>
            <person name="Song C."/>
            <person name="Saxena R.K."/>
            <person name="Azam S."/>
            <person name="Yu S."/>
            <person name="Sharpe A.G."/>
            <person name="Cannon S."/>
            <person name="Baek J."/>
            <person name="Rosen B.D."/>
            <person name="Tar'an B."/>
            <person name="Millan T."/>
            <person name="Zhang X."/>
            <person name="Ramsay L.D."/>
            <person name="Iwata A."/>
            <person name="Wang Y."/>
            <person name="Nelson W."/>
            <person name="Farmer A.D."/>
            <person name="Gaur P.M."/>
            <person name="Soderlund C."/>
            <person name="Penmetsa R.V."/>
            <person name="Xu C."/>
            <person name="Bharti A.K."/>
            <person name="He W."/>
            <person name="Winter P."/>
            <person name="Zhao S."/>
            <person name="Hane J.K."/>
            <person name="Carrasquilla-Garcia N."/>
            <person name="Condie J.A."/>
            <person name="Upadhyaya H.D."/>
            <person name="Luo M.C."/>
            <person name="Thudi M."/>
            <person name="Gowda C.L."/>
            <person name="Singh N.P."/>
            <person name="Lichtenzveig J."/>
            <person name="Gali K.K."/>
            <person name="Rubio J."/>
            <person name="Nadarajan N."/>
            <person name="Dolezel J."/>
            <person name="Bansal K.C."/>
            <person name="Xu X."/>
            <person name="Edwards D."/>
            <person name="Zhang G."/>
            <person name="Kahl G."/>
            <person name="Gil J."/>
            <person name="Singh K.B."/>
            <person name="Datta S.K."/>
            <person name="Jackson S.A."/>
            <person name="Wang J."/>
            <person name="Cook D.R."/>
        </authorList>
    </citation>
    <scope>NUCLEOTIDE SEQUENCE [LARGE SCALE GENOMIC DNA]</scope>
    <source>
        <strain evidence="10">cv. CDC Frontier</strain>
    </source>
</reference>
<dbReference type="Gene3D" id="1.10.8.430">
    <property type="entry name" value="Helical domain of apoptotic protease-activating factors"/>
    <property type="match status" value="1"/>
</dbReference>
<dbReference type="AlphaFoldDB" id="A0A1S2YVW0"/>
<dbReference type="InterPro" id="IPR000157">
    <property type="entry name" value="TIR_dom"/>
</dbReference>
<protein>
    <recommendedName>
        <fullName evidence="1">ADP-ribosyl cyclase/cyclic ADP-ribose hydrolase</fullName>
        <ecNumber evidence="1">3.2.2.6</ecNumber>
    </recommendedName>
</protein>
<dbReference type="PANTHER" id="PTHR11017:SF559">
    <property type="entry name" value="DISEASE RESISTANCE PROTEIN CHL1"/>
    <property type="match status" value="1"/>
</dbReference>
<evidence type="ECO:0000313" key="10">
    <source>
        <dbReference type="Proteomes" id="UP000087171"/>
    </source>
</evidence>
<reference evidence="11" key="2">
    <citation type="submission" date="2025-08" db="UniProtKB">
        <authorList>
            <consortium name="RefSeq"/>
        </authorList>
    </citation>
    <scope>IDENTIFICATION</scope>
    <source>
        <tissue evidence="11">Etiolated seedlings</tissue>
    </source>
</reference>
<dbReference type="Pfam" id="PF00560">
    <property type="entry name" value="LRR_1"/>
    <property type="match status" value="1"/>
</dbReference>
<dbReference type="Gene3D" id="3.40.50.10140">
    <property type="entry name" value="Toll/interleukin-1 receptor homology (TIR) domain"/>
    <property type="match status" value="1"/>
</dbReference>
<dbReference type="GO" id="GO:0051707">
    <property type="term" value="P:response to other organism"/>
    <property type="evidence" value="ECO:0007669"/>
    <property type="project" value="UniProtKB-ARBA"/>
</dbReference>
<keyword evidence="2" id="KW-0433">Leucine-rich repeat</keyword>
<dbReference type="Gene3D" id="3.40.50.300">
    <property type="entry name" value="P-loop containing nucleotide triphosphate hydrolases"/>
    <property type="match status" value="1"/>
</dbReference>
<dbReference type="InterPro" id="IPR011713">
    <property type="entry name" value="Leu-rich_rpt_3"/>
</dbReference>
<dbReference type="InterPro" id="IPR055414">
    <property type="entry name" value="LRR_R13L4/SHOC2-like"/>
</dbReference>
<dbReference type="SUPFAM" id="SSF52200">
    <property type="entry name" value="Toll/Interleukin receptor TIR domain"/>
    <property type="match status" value="1"/>
</dbReference>
<organism evidence="10 11">
    <name type="scientific">Cicer arietinum</name>
    <name type="common">Chickpea</name>
    <name type="synonym">Garbanzo</name>
    <dbReference type="NCBI Taxonomy" id="3827"/>
    <lineage>
        <taxon>Eukaryota</taxon>
        <taxon>Viridiplantae</taxon>
        <taxon>Streptophyta</taxon>
        <taxon>Embryophyta</taxon>
        <taxon>Tracheophyta</taxon>
        <taxon>Spermatophyta</taxon>
        <taxon>Magnoliopsida</taxon>
        <taxon>eudicotyledons</taxon>
        <taxon>Gunneridae</taxon>
        <taxon>Pentapetalae</taxon>
        <taxon>rosids</taxon>
        <taxon>fabids</taxon>
        <taxon>Fabales</taxon>
        <taxon>Fabaceae</taxon>
        <taxon>Papilionoideae</taxon>
        <taxon>50 kb inversion clade</taxon>
        <taxon>NPAAA clade</taxon>
        <taxon>Hologalegina</taxon>
        <taxon>IRL clade</taxon>
        <taxon>Cicereae</taxon>
        <taxon>Cicer</taxon>
    </lineage>
</organism>
<dbReference type="PaxDb" id="3827-XP_004510758.1"/>
<dbReference type="GeneID" id="101499640"/>
<evidence type="ECO:0000256" key="3">
    <source>
        <dbReference type="ARBA" id="ARBA00022737"/>
    </source>
</evidence>
<dbReference type="InterPro" id="IPR058192">
    <property type="entry name" value="WHD_ROQ1-like"/>
</dbReference>
<dbReference type="RefSeq" id="XP_004510758.1">
    <property type="nucleotide sequence ID" value="XM_004510701.3"/>
</dbReference>
<dbReference type="GO" id="GO:0006952">
    <property type="term" value="P:defense response"/>
    <property type="evidence" value="ECO:0007669"/>
    <property type="project" value="UniProtKB-KW"/>
</dbReference>
<accession>A0A1S2YVW0</accession>
<sequence length="1142" mass="129516">MESTTTIDESLSSSSSSPSIQTSKWTNHVFLSFRGEDTRQGFTDHLFASLERRGIKTFKDDHDLKRGEVISLELNKAIEESMFSLIILSPNYASSTWCLDELQKIVECGKCFGGQGVFPIFYGVDPSHVRHQSGSFAKAFRKHEENFREDREKVQRWKDALREVAGYSGWDSKDWHEAKLIETIVENIQKKLIPKLNVCTDNFIGMDSKIKEVTSLLGMNLNDVRFVGIWGMGGIGKTTIARLVYEAIKDEFNISCFLADIRESVSKTNGLVNIQMELLSHLNIRSNDFYNVHDGKKILANSLSNKKILLVLDDVNELSQLESLAWKQEWFGKGSRVIITTRDKHLLMTHGVHETYKAKGLVKNEALKLFCLKAFKQDQPKEEYLSLCQEAVEYTKGLPLALEVLGSHLHGRSVEVWHSALEQITSVPHSKVQDTLKISYDSLQSMEKNLFLDIACFFKGMDLDEVIDMLENCGDYPKIGIDILAERSLVSFDRGGNKLWMHDLLQEMGRNIVFQEYPNDPGKRSRLWSQKDIDQVLTKNKGTDKIQGIVLNLDQPYEAKWNIEAFSKISHLRLLKLCGIKLPLGLNCFPSSLKVLDWRGFPLKTLPFTNNLDEIVDLKLPHSKIEQLWHATQFLENLKSINLSFSKSLKQLPDFVGVPNLESLVFEGCTSLTEIHPSLLSHKKLVQLNLKHCKRLKTLPCKIETTSLKNLSLAGCSEFKHLPEFDKSMKHLSNLSLSDTAITKLPSSLGYLVFLRLLDLENCKNLISLPDTISELKSLITLNVSGCSKLHSIPEGLKEINCLEELLASETSIEELPSSVFYLENLKVISFSGCKGPVTKTVNSFLLPFTHFLSSPQDPTSFRLPHKLSLPSLKYLNLSYCNLSEESIPNDFFNFSSLMVLNLTGNNFVSPPSSISKLPKLEYLSLNWCEMLQNLPELPSSMRTLDACNCDSLETSEFNLSRSCNLIESPMRQRHSHLPEVLKSYLEAVQLGLPKERFDMLITGSEIPLWFTPSKYVSVANIPVPPNCPNDQWVGFALCFLLVSFADPPELCHHEVSCYLFGPKGKMLISSRDLPPLEPYCRHLYILYLSIDECRKRFDKGGDCSEIEFVLKTYCCDSLKVVRCGSRLVCKQDVEDIYRICN</sequence>
<dbReference type="SUPFAM" id="SSF52540">
    <property type="entry name" value="P-loop containing nucleoside triphosphate hydrolases"/>
    <property type="match status" value="1"/>
</dbReference>
<evidence type="ECO:0000259" key="9">
    <source>
        <dbReference type="PROSITE" id="PS50104"/>
    </source>
</evidence>
<dbReference type="InterPro" id="IPR044974">
    <property type="entry name" value="Disease_R_plants"/>
</dbReference>
<dbReference type="GO" id="GO:0061809">
    <property type="term" value="F:NAD+ nucleosidase activity, cyclic ADP-ribose generating"/>
    <property type="evidence" value="ECO:0007669"/>
    <property type="project" value="UniProtKB-EC"/>
</dbReference>
<dbReference type="Gene3D" id="3.80.10.10">
    <property type="entry name" value="Ribonuclease Inhibitor"/>
    <property type="match status" value="3"/>
</dbReference>
<dbReference type="Proteomes" id="UP000087171">
    <property type="component" value="Chromosome Ca7"/>
</dbReference>
<dbReference type="InterPro" id="IPR045344">
    <property type="entry name" value="C-JID"/>
</dbReference>
<dbReference type="SMART" id="SM00255">
    <property type="entry name" value="TIR"/>
    <property type="match status" value="1"/>
</dbReference>
<keyword evidence="5" id="KW-0611">Plant defense</keyword>
<dbReference type="EC" id="3.2.2.6" evidence="1"/>
<dbReference type="GO" id="GO:0043531">
    <property type="term" value="F:ADP binding"/>
    <property type="evidence" value="ECO:0007669"/>
    <property type="project" value="InterPro"/>
</dbReference>
<evidence type="ECO:0000256" key="7">
    <source>
        <dbReference type="ARBA" id="ARBA00047304"/>
    </source>
</evidence>
<dbReference type="SUPFAM" id="SSF52058">
    <property type="entry name" value="L domain-like"/>
    <property type="match status" value="1"/>
</dbReference>
<dbReference type="InterPro" id="IPR002182">
    <property type="entry name" value="NB-ARC"/>
</dbReference>
<dbReference type="SUPFAM" id="SSF52047">
    <property type="entry name" value="RNI-like"/>
    <property type="match status" value="1"/>
</dbReference>
<dbReference type="KEGG" id="cam:101499640"/>
<dbReference type="eggNOG" id="ENOG502R41B">
    <property type="taxonomic scope" value="Eukaryota"/>
</dbReference>